<evidence type="ECO:0000256" key="13">
    <source>
        <dbReference type="ARBA" id="ARBA00047334"/>
    </source>
</evidence>
<keyword evidence="7" id="KW-0479">Metal-binding</keyword>
<evidence type="ECO:0000256" key="3">
    <source>
        <dbReference type="ARBA" id="ARBA00003814"/>
    </source>
</evidence>
<dbReference type="HAMAP" id="MF_00097">
    <property type="entry name" value="TMP_synthase"/>
    <property type="match status" value="1"/>
</dbReference>
<keyword evidence="12" id="KW-0784">Thiamine biosynthesis</keyword>
<dbReference type="NCBIfam" id="TIGR00693">
    <property type="entry name" value="thiE"/>
    <property type="match status" value="1"/>
</dbReference>
<dbReference type="Gene3D" id="3.40.1190.20">
    <property type="match status" value="1"/>
</dbReference>
<dbReference type="EMBL" id="JAAMPI010000001">
    <property type="protein sequence ID" value="KAF4638057.1"/>
    <property type="molecule type" value="Genomic_DNA"/>
</dbReference>
<keyword evidence="20" id="KW-1185">Reference proteome</keyword>
<evidence type="ECO:0000256" key="14">
    <source>
        <dbReference type="ARBA" id="ARBA00047851"/>
    </source>
</evidence>
<name>A0A8H4RXY3_9HELO</name>
<dbReference type="HAMAP" id="MF_00228">
    <property type="entry name" value="Thz_kinase"/>
    <property type="match status" value="1"/>
</dbReference>
<dbReference type="GO" id="GO:0004417">
    <property type="term" value="F:hydroxyethylthiazole kinase activity"/>
    <property type="evidence" value="ECO:0007669"/>
    <property type="project" value="UniProtKB-EC"/>
</dbReference>
<dbReference type="SUPFAM" id="SSF51391">
    <property type="entry name" value="Thiamin phosphate synthase"/>
    <property type="match status" value="1"/>
</dbReference>
<reference evidence="19 20" key="1">
    <citation type="submission" date="2020-03" db="EMBL/GenBank/DDBJ databases">
        <title>Draft Genome Sequence of Cudoniella acicularis.</title>
        <authorList>
            <person name="Buettner E."/>
            <person name="Kellner H."/>
        </authorList>
    </citation>
    <scope>NUCLEOTIDE SEQUENCE [LARGE SCALE GENOMIC DNA]</scope>
    <source>
        <strain evidence="19 20">DSM 108380</strain>
    </source>
</reference>
<organism evidence="19 20">
    <name type="scientific">Cudoniella acicularis</name>
    <dbReference type="NCBI Taxonomy" id="354080"/>
    <lineage>
        <taxon>Eukaryota</taxon>
        <taxon>Fungi</taxon>
        <taxon>Dikarya</taxon>
        <taxon>Ascomycota</taxon>
        <taxon>Pezizomycotina</taxon>
        <taxon>Leotiomycetes</taxon>
        <taxon>Helotiales</taxon>
        <taxon>Tricladiaceae</taxon>
        <taxon>Cudoniella</taxon>
    </lineage>
</organism>
<evidence type="ECO:0000256" key="1">
    <source>
        <dbReference type="ARBA" id="ARBA00001771"/>
    </source>
</evidence>
<dbReference type="CDD" id="cd01170">
    <property type="entry name" value="THZ_kinase"/>
    <property type="match status" value="1"/>
</dbReference>
<evidence type="ECO:0000256" key="4">
    <source>
        <dbReference type="ARBA" id="ARBA00004868"/>
    </source>
</evidence>
<dbReference type="UniPathway" id="UPA00060">
    <property type="reaction ID" value="UER00139"/>
</dbReference>
<evidence type="ECO:0000256" key="5">
    <source>
        <dbReference type="ARBA" id="ARBA00005165"/>
    </source>
</evidence>
<evidence type="ECO:0000256" key="10">
    <source>
        <dbReference type="ARBA" id="ARBA00022840"/>
    </source>
</evidence>
<keyword evidence="6" id="KW-0808">Transferase</keyword>
<protein>
    <recommendedName>
        <fullName evidence="18">Thiamine phosphate synthase/TenI domain-containing protein</fullName>
    </recommendedName>
</protein>
<dbReference type="PANTHER" id="PTHR20857">
    <property type="entry name" value="THIAMINE-PHOSPHATE PYROPHOSPHORYLASE"/>
    <property type="match status" value="1"/>
</dbReference>
<keyword evidence="11" id="KW-0460">Magnesium</keyword>
<keyword evidence="9" id="KW-0418">Kinase</keyword>
<dbReference type="InterPro" id="IPR034291">
    <property type="entry name" value="TMP_synthase"/>
</dbReference>
<evidence type="ECO:0000256" key="8">
    <source>
        <dbReference type="ARBA" id="ARBA00022741"/>
    </source>
</evidence>
<sequence>MALKYVDYSLYLVTDSTQAILGNRDLVQVVEAALEGGVTLVQYRDKLSDTAVLVSTAKKLHAITKKHKVPLLINDRVDVALAVGCEGVHIGQDDLDLPSARKLLGDNAIIGVTVSTLEEAQAACRDGADYLGIGTMFATSTKTNTKDIIGTAGTKEILRGIAKEGAHVRTVCIGGINASTVQRVLYQSSDPSKELDGAAIVSGIIAAEDPKKAAQELLELVRTPPPFAAASIASPHKPVDIKVLLRQVLDIVAGVADTTPLSHNMTNLVVQNFAANVALAVGGSPIMANYGEEAADLSKLGGALVINMGTVTPEGLENYAKALKAYNLAGGSVVFDPVGAGATAVRRNAVKTLLAAGYFDVIKGNEGEIKTVFGSVVQQRGVDSGASTLNEEEKARLVRDLARRERNVIVMTGATDFVSDGSRTFAVENGHELLGRITGSGCVLGTTISLMLAVCKKDKLLAALAGFIALRDRGRSCSCQGRCQKAQELSYLL</sequence>
<comment type="similarity">
    <text evidence="16">In the C-terminal section; belongs to the Thz kinase family.</text>
</comment>
<comment type="pathway">
    <text evidence="5">Cofactor biosynthesis; thiamine diphosphate biosynthesis; thiamine phosphate from 4-amino-2-methyl-5-diphosphomethylpyrimidine and 4-methyl-5-(2-phosphoethyl)-thiazole: step 1/1.</text>
</comment>
<dbReference type="Gene3D" id="3.20.20.70">
    <property type="entry name" value="Aldolase class I"/>
    <property type="match status" value="1"/>
</dbReference>
<gene>
    <name evidence="19" type="ORF">G7Y89_g9</name>
</gene>
<evidence type="ECO:0000256" key="17">
    <source>
        <dbReference type="ARBA" id="ARBA00061283"/>
    </source>
</evidence>
<dbReference type="PRINTS" id="PR01099">
    <property type="entry name" value="HYETHTZKNASE"/>
</dbReference>
<dbReference type="GO" id="GO:0000287">
    <property type="term" value="F:magnesium ion binding"/>
    <property type="evidence" value="ECO:0007669"/>
    <property type="project" value="InterPro"/>
</dbReference>
<dbReference type="PANTHER" id="PTHR20857:SF23">
    <property type="entry name" value="THIAMINE BIOSYNTHETIC BIFUNCTIONAL ENZYME"/>
    <property type="match status" value="1"/>
</dbReference>
<dbReference type="GO" id="GO:0009229">
    <property type="term" value="P:thiamine diphosphate biosynthetic process"/>
    <property type="evidence" value="ECO:0007669"/>
    <property type="project" value="UniProtKB-UniPathway"/>
</dbReference>
<comment type="caution">
    <text evidence="19">The sequence shown here is derived from an EMBL/GenBank/DDBJ whole genome shotgun (WGS) entry which is preliminary data.</text>
</comment>
<dbReference type="InterPro" id="IPR036206">
    <property type="entry name" value="ThiamineP_synth_sf"/>
</dbReference>
<comment type="pathway">
    <text evidence="4">Cofactor biosynthesis; thiamine diphosphate biosynthesis; 4-methyl-5-(2-phosphoethyl)-thiazole from 5-(2-hydroxyethyl)-4-methylthiazole: step 1/1.</text>
</comment>
<dbReference type="CDD" id="cd00564">
    <property type="entry name" value="TMP_TenI"/>
    <property type="match status" value="1"/>
</dbReference>
<evidence type="ECO:0000256" key="2">
    <source>
        <dbReference type="ARBA" id="ARBA00001946"/>
    </source>
</evidence>
<comment type="function">
    <text evidence="3">Condenses 4-methyl-5-(beta-hydroxyethyl)thiazole monophosphate (THZ-P) and 2-methyl-4-amino-5-hydroxymethyl pyrimidine pyrophosphate (HMP-PP) to form thiamine monophosphate (TMP).</text>
</comment>
<comment type="cofactor">
    <cofactor evidence="2">
        <name>Mg(2+)</name>
        <dbReference type="ChEBI" id="CHEBI:18420"/>
    </cofactor>
</comment>
<dbReference type="Pfam" id="PF02581">
    <property type="entry name" value="TMP-TENI"/>
    <property type="match status" value="1"/>
</dbReference>
<evidence type="ECO:0000256" key="6">
    <source>
        <dbReference type="ARBA" id="ARBA00022679"/>
    </source>
</evidence>
<dbReference type="InterPro" id="IPR013785">
    <property type="entry name" value="Aldolase_TIM"/>
</dbReference>
<evidence type="ECO:0000256" key="16">
    <source>
        <dbReference type="ARBA" id="ARBA00061146"/>
    </source>
</evidence>
<comment type="catalytic activity">
    <reaction evidence="14">
        <text>2-(2-carboxy-4-methylthiazol-5-yl)ethyl phosphate + 4-amino-2-methyl-5-(diphosphooxymethyl)pyrimidine + 2 H(+) = thiamine phosphate + CO2 + diphosphate</text>
        <dbReference type="Rhea" id="RHEA:47848"/>
        <dbReference type="ChEBI" id="CHEBI:15378"/>
        <dbReference type="ChEBI" id="CHEBI:16526"/>
        <dbReference type="ChEBI" id="CHEBI:33019"/>
        <dbReference type="ChEBI" id="CHEBI:37575"/>
        <dbReference type="ChEBI" id="CHEBI:57841"/>
        <dbReference type="ChEBI" id="CHEBI:62890"/>
        <dbReference type="EC" id="2.5.1.3"/>
    </reaction>
</comment>
<evidence type="ECO:0000313" key="20">
    <source>
        <dbReference type="Proteomes" id="UP000566819"/>
    </source>
</evidence>
<evidence type="ECO:0000256" key="7">
    <source>
        <dbReference type="ARBA" id="ARBA00022723"/>
    </source>
</evidence>
<evidence type="ECO:0000313" key="19">
    <source>
        <dbReference type="EMBL" id="KAF4638057.1"/>
    </source>
</evidence>
<dbReference type="GO" id="GO:0005737">
    <property type="term" value="C:cytoplasm"/>
    <property type="evidence" value="ECO:0007669"/>
    <property type="project" value="TreeGrafter"/>
</dbReference>
<dbReference type="GO" id="GO:0005524">
    <property type="term" value="F:ATP binding"/>
    <property type="evidence" value="ECO:0007669"/>
    <property type="project" value="UniProtKB-KW"/>
</dbReference>
<evidence type="ECO:0000256" key="12">
    <source>
        <dbReference type="ARBA" id="ARBA00022977"/>
    </source>
</evidence>
<accession>A0A8H4RXY3</accession>
<dbReference type="NCBIfam" id="NF006830">
    <property type="entry name" value="PRK09355.1"/>
    <property type="match status" value="1"/>
</dbReference>
<dbReference type="FunFam" id="3.20.20.70:FF:000104">
    <property type="entry name" value="Thiamine biosynthetic bifunctional enzyme"/>
    <property type="match status" value="1"/>
</dbReference>
<dbReference type="Proteomes" id="UP000566819">
    <property type="component" value="Unassembled WGS sequence"/>
</dbReference>
<evidence type="ECO:0000259" key="18">
    <source>
        <dbReference type="Pfam" id="PF02581"/>
    </source>
</evidence>
<evidence type="ECO:0000256" key="9">
    <source>
        <dbReference type="ARBA" id="ARBA00022777"/>
    </source>
</evidence>
<evidence type="ECO:0000256" key="11">
    <source>
        <dbReference type="ARBA" id="ARBA00022842"/>
    </source>
</evidence>
<comment type="similarity">
    <text evidence="17">In the N-terminal section; belongs to the thiamine-phosphate synthase family.</text>
</comment>
<dbReference type="GO" id="GO:0004789">
    <property type="term" value="F:thiamine-phosphate diphosphorylase activity"/>
    <property type="evidence" value="ECO:0007669"/>
    <property type="project" value="UniProtKB-EC"/>
</dbReference>
<dbReference type="InterPro" id="IPR000417">
    <property type="entry name" value="Hyethyz_kinase"/>
</dbReference>
<comment type="catalytic activity">
    <reaction evidence="15">
        <text>2-[(2R,5Z)-2-carboxy-4-methylthiazol-5(2H)-ylidene]ethyl phosphate + 4-amino-2-methyl-5-(diphosphooxymethyl)pyrimidine + 2 H(+) = thiamine phosphate + CO2 + diphosphate</text>
        <dbReference type="Rhea" id="RHEA:47844"/>
        <dbReference type="ChEBI" id="CHEBI:15378"/>
        <dbReference type="ChEBI" id="CHEBI:16526"/>
        <dbReference type="ChEBI" id="CHEBI:33019"/>
        <dbReference type="ChEBI" id="CHEBI:37575"/>
        <dbReference type="ChEBI" id="CHEBI:57841"/>
        <dbReference type="ChEBI" id="CHEBI:62899"/>
        <dbReference type="EC" id="2.5.1.3"/>
    </reaction>
</comment>
<keyword evidence="10" id="KW-0067">ATP-binding</keyword>
<keyword evidence="8" id="KW-0547">Nucleotide-binding</keyword>
<dbReference type="InterPro" id="IPR022998">
    <property type="entry name" value="ThiamineP_synth_TenI"/>
</dbReference>
<comment type="catalytic activity">
    <reaction evidence="13">
        <text>4-methyl-5-(2-phosphooxyethyl)-thiazole + 4-amino-2-methyl-5-(diphosphooxymethyl)pyrimidine + H(+) = thiamine phosphate + diphosphate</text>
        <dbReference type="Rhea" id="RHEA:22328"/>
        <dbReference type="ChEBI" id="CHEBI:15378"/>
        <dbReference type="ChEBI" id="CHEBI:33019"/>
        <dbReference type="ChEBI" id="CHEBI:37575"/>
        <dbReference type="ChEBI" id="CHEBI:57841"/>
        <dbReference type="ChEBI" id="CHEBI:58296"/>
        <dbReference type="EC" id="2.5.1.3"/>
    </reaction>
</comment>
<dbReference type="SUPFAM" id="SSF53613">
    <property type="entry name" value="Ribokinase-like"/>
    <property type="match status" value="1"/>
</dbReference>
<evidence type="ECO:0000256" key="15">
    <source>
        <dbReference type="ARBA" id="ARBA00047883"/>
    </source>
</evidence>
<proteinExistence type="inferred from homology"/>
<comment type="catalytic activity">
    <reaction evidence="1">
        <text>5-(2-hydroxyethyl)-4-methylthiazole + ATP = 4-methyl-5-(2-phosphooxyethyl)-thiazole + ADP + H(+)</text>
        <dbReference type="Rhea" id="RHEA:24212"/>
        <dbReference type="ChEBI" id="CHEBI:15378"/>
        <dbReference type="ChEBI" id="CHEBI:17957"/>
        <dbReference type="ChEBI" id="CHEBI:30616"/>
        <dbReference type="ChEBI" id="CHEBI:58296"/>
        <dbReference type="ChEBI" id="CHEBI:456216"/>
        <dbReference type="EC" id="2.7.1.50"/>
    </reaction>
</comment>
<feature type="domain" description="Thiamine phosphate synthase/TenI" evidence="18">
    <location>
        <begin position="10"/>
        <end position="204"/>
    </location>
</feature>
<dbReference type="InterPro" id="IPR029056">
    <property type="entry name" value="Ribokinase-like"/>
</dbReference>
<dbReference type="GO" id="GO:0009228">
    <property type="term" value="P:thiamine biosynthetic process"/>
    <property type="evidence" value="ECO:0007669"/>
    <property type="project" value="UniProtKB-KW"/>
</dbReference>
<dbReference type="OrthoDB" id="4994at2759"/>
<dbReference type="Pfam" id="PF02110">
    <property type="entry name" value="HK"/>
    <property type="match status" value="1"/>
</dbReference>
<dbReference type="AlphaFoldDB" id="A0A8H4RXY3"/>